<evidence type="ECO:0000256" key="1">
    <source>
        <dbReference type="SAM" id="MobiDB-lite"/>
    </source>
</evidence>
<gene>
    <name evidence="3" type="ORF">O3G_MSEX008224</name>
</gene>
<dbReference type="Proteomes" id="UP000791440">
    <property type="component" value="Unassembled WGS sequence"/>
</dbReference>
<sequence length="157" mass="17951">MGRFIFLFFSSLLYGQISEGAIWEHGEDLEGSKIISEITGQMTIKQKTRQLTFNVPKCMQIIYVRADISNDVSTPAIHFNKHSNIVTIHYKPVDKSVCQYKVTAKAITDKKCASGQGSDETGSKPDNKFKKRPTKKQRKYTNKSTKRRPAKRKPVYF</sequence>
<keyword evidence="2" id="KW-0732">Signal</keyword>
<reference evidence="3" key="1">
    <citation type="journal article" date="2016" name="Insect Biochem. Mol. Biol.">
        <title>Multifaceted biological insights from a draft genome sequence of the tobacco hornworm moth, Manduca sexta.</title>
        <authorList>
            <person name="Kanost M.R."/>
            <person name="Arrese E.L."/>
            <person name="Cao X."/>
            <person name="Chen Y.R."/>
            <person name="Chellapilla S."/>
            <person name="Goldsmith M.R."/>
            <person name="Grosse-Wilde E."/>
            <person name="Heckel D.G."/>
            <person name="Herndon N."/>
            <person name="Jiang H."/>
            <person name="Papanicolaou A."/>
            <person name="Qu J."/>
            <person name="Soulages J.L."/>
            <person name="Vogel H."/>
            <person name="Walters J."/>
            <person name="Waterhouse R.M."/>
            <person name="Ahn S.J."/>
            <person name="Almeida F.C."/>
            <person name="An C."/>
            <person name="Aqrawi P."/>
            <person name="Bretschneider A."/>
            <person name="Bryant W.B."/>
            <person name="Bucks S."/>
            <person name="Chao H."/>
            <person name="Chevignon G."/>
            <person name="Christen J.M."/>
            <person name="Clarke D.F."/>
            <person name="Dittmer N.T."/>
            <person name="Ferguson L.C.F."/>
            <person name="Garavelou S."/>
            <person name="Gordon K.H.J."/>
            <person name="Gunaratna R.T."/>
            <person name="Han Y."/>
            <person name="Hauser F."/>
            <person name="He Y."/>
            <person name="Heidel-Fischer H."/>
            <person name="Hirsh A."/>
            <person name="Hu Y."/>
            <person name="Jiang H."/>
            <person name="Kalra D."/>
            <person name="Klinner C."/>
            <person name="Konig C."/>
            <person name="Kovar C."/>
            <person name="Kroll A.R."/>
            <person name="Kuwar S.S."/>
            <person name="Lee S.L."/>
            <person name="Lehman R."/>
            <person name="Li K."/>
            <person name="Li Z."/>
            <person name="Liang H."/>
            <person name="Lovelace S."/>
            <person name="Lu Z."/>
            <person name="Mansfield J.H."/>
            <person name="McCulloch K.J."/>
            <person name="Mathew T."/>
            <person name="Morton B."/>
            <person name="Muzny D.M."/>
            <person name="Neunemann D."/>
            <person name="Ongeri F."/>
            <person name="Pauchet Y."/>
            <person name="Pu L.L."/>
            <person name="Pyrousis I."/>
            <person name="Rao X.J."/>
            <person name="Redding A."/>
            <person name="Roesel C."/>
            <person name="Sanchez-Gracia A."/>
            <person name="Schaack S."/>
            <person name="Shukla A."/>
            <person name="Tetreau G."/>
            <person name="Wang Y."/>
            <person name="Xiong G.H."/>
            <person name="Traut W."/>
            <person name="Walsh T.K."/>
            <person name="Worley K.C."/>
            <person name="Wu D."/>
            <person name="Wu W."/>
            <person name="Wu Y.Q."/>
            <person name="Zhang X."/>
            <person name="Zou Z."/>
            <person name="Zucker H."/>
            <person name="Briscoe A.D."/>
            <person name="Burmester T."/>
            <person name="Clem R.J."/>
            <person name="Feyereisen R."/>
            <person name="Grimmelikhuijzen C.J.P."/>
            <person name="Hamodrakas S.J."/>
            <person name="Hansson B.S."/>
            <person name="Huguet E."/>
            <person name="Jermiin L.S."/>
            <person name="Lan Q."/>
            <person name="Lehman H.K."/>
            <person name="Lorenzen M."/>
            <person name="Merzendorfer H."/>
            <person name="Michalopoulos I."/>
            <person name="Morton D.B."/>
            <person name="Muthukrishnan S."/>
            <person name="Oakeshott J.G."/>
            <person name="Palmer W."/>
            <person name="Park Y."/>
            <person name="Passarelli A.L."/>
            <person name="Rozas J."/>
            <person name="Schwartz L.M."/>
            <person name="Smith W."/>
            <person name="Southgate A."/>
            <person name="Vilcinskas A."/>
            <person name="Vogt R."/>
            <person name="Wang P."/>
            <person name="Werren J."/>
            <person name="Yu X.Q."/>
            <person name="Zhou J.J."/>
            <person name="Brown S.J."/>
            <person name="Scherer S.E."/>
            <person name="Richards S."/>
            <person name="Blissard G.W."/>
        </authorList>
    </citation>
    <scope>NUCLEOTIDE SEQUENCE</scope>
</reference>
<name>A0A921Z9T0_MANSE</name>
<accession>A0A921Z9T0</accession>
<reference evidence="3" key="2">
    <citation type="submission" date="2020-12" db="EMBL/GenBank/DDBJ databases">
        <authorList>
            <person name="Kanost M."/>
        </authorList>
    </citation>
    <scope>NUCLEOTIDE SEQUENCE</scope>
</reference>
<evidence type="ECO:0000313" key="4">
    <source>
        <dbReference type="Proteomes" id="UP000791440"/>
    </source>
</evidence>
<dbReference type="EMBL" id="JH668446">
    <property type="protein sequence ID" value="KAG6453535.1"/>
    <property type="molecule type" value="Genomic_DNA"/>
</dbReference>
<feature type="region of interest" description="Disordered" evidence="1">
    <location>
        <begin position="111"/>
        <end position="157"/>
    </location>
</feature>
<organism evidence="3 4">
    <name type="scientific">Manduca sexta</name>
    <name type="common">Tobacco hawkmoth</name>
    <name type="synonym">Tobacco hornworm</name>
    <dbReference type="NCBI Taxonomy" id="7130"/>
    <lineage>
        <taxon>Eukaryota</taxon>
        <taxon>Metazoa</taxon>
        <taxon>Ecdysozoa</taxon>
        <taxon>Arthropoda</taxon>
        <taxon>Hexapoda</taxon>
        <taxon>Insecta</taxon>
        <taxon>Pterygota</taxon>
        <taxon>Neoptera</taxon>
        <taxon>Endopterygota</taxon>
        <taxon>Lepidoptera</taxon>
        <taxon>Glossata</taxon>
        <taxon>Ditrysia</taxon>
        <taxon>Bombycoidea</taxon>
        <taxon>Sphingidae</taxon>
        <taxon>Sphinginae</taxon>
        <taxon>Sphingini</taxon>
        <taxon>Manduca</taxon>
    </lineage>
</organism>
<keyword evidence="4" id="KW-1185">Reference proteome</keyword>
<proteinExistence type="predicted"/>
<evidence type="ECO:0000256" key="2">
    <source>
        <dbReference type="SAM" id="SignalP"/>
    </source>
</evidence>
<comment type="caution">
    <text evidence="3">The sequence shown here is derived from an EMBL/GenBank/DDBJ whole genome shotgun (WGS) entry which is preliminary data.</text>
</comment>
<evidence type="ECO:0000313" key="3">
    <source>
        <dbReference type="EMBL" id="KAG6453535.1"/>
    </source>
</evidence>
<dbReference type="OrthoDB" id="7445506at2759"/>
<feature type="compositionally biased region" description="Basic residues" evidence="1">
    <location>
        <begin position="129"/>
        <end position="157"/>
    </location>
</feature>
<dbReference type="AlphaFoldDB" id="A0A921Z9T0"/>
<feature type="chain" id="PRO_5038014047" evidence="2">
    <location>
        <begin position="21"/>
        <end position="157"/>
    </location>
</feature>
<protein>
    <submittedName>
        <fullName evidence="3">Uncharacterized protein</fullName>
    </submittedName>
</protein>
<feature type="signal peptide" evidence="2">
    <location>
        <begin position="1"/>
        <end position="20"/>
    </location>
</feature>